<reference evidence="3 4" key="2">
    <citation type="submission" date="2025-04" db="UniProtKB">
        <authorList>
            <consortium name="RefSeq"/>
        </authorList>
    </citation>
    <scope>IDENTIFICATION</scope>
    <source>
        <tissue evidence="3 4">Leaf</tissue>
    </source>
</reference>
<dbReference type="InterPro" id="IPR009027">
    <property type="entry name" value="Ribosomal_bL9/RNase_H1_N"/>
</dbReference>
<dbReference type="Gene3D" id="3.40.970.10">
    <property type="entry name" value="Ribonuclease H1, N-terminal domain"/>
    <property type="match status" value="1"/>
</dbReference>
<dbReference type="GeneID" id="109712289"/>
<gene>
    <name evidence="3 4" type="primary">LOC109712289</name>
</gene>
<dbReference type="Gramene" id="Aco025716.1.mrna1">
    <property type="protein sequence ID" value="Aco025716.1.mrna1"/>
    <property type="gene ID" value="Aco025716.1.path1"/>
</dbReference>
<dbReference type="GO" id="GO:0004523">
    <property type="term" value="F:RNA-DNA hybrid ribonuclease activity"/>
    <property type="evidence" value="ECO:0007669"/>
    <property type="project" value="InterPro"/>
</dbReference>
<dbReference type="Gene3D" id="3.30.420.10">
    <property type="entry name" value="Ribonuclease H-like superfamily/Ribonuclease H"/>
    <property type="match status" value="1"/>
</dbReference>
<dbReference type="PANTHER" id="PTHR46387:SF2">
    <property type="entry name" value="RIBONUCLEASE HI"/>
    <property type="match status" value="1"/>
</dbReference>
<proteinExistence type="predicted"/>
<dbReference type="AlphaFoldDB" id="A0A6P5F6W8"/>
<feature type="domain" description="RNase H type-1" evidence="1">
    <location>
        <begin position="221"/>
        <end position="352"/>
    </location>
</feature>
<dbReference type="GO" id="GO:0003676">
    <property type="term" value="F:nucleic acid binding"/>
    <property type="evidence" value="ECO:0007669"/>
    <property type="project" value="InterPro"/>
</dbReference>
<dbReference type="Pfam" id="PF13456">
    <property type="entry name" value="RVT_3"/>
    <property type="match status" value="1"/>
</dbReference>
<name>A0A6P5F6W8_ANACO</name>
<sequence>MNCISCASSAALFSNSGHGLMRRALYGFSTISWRRRGIWHAGFEALNLGLIPSAIRVRCFSSKRARASKSPKAANEKAAMAEEGDAFYVVRKGDVVAVYKNLSDCQAQVSSSVCDPSVSVYKGYSLRKETEDYLAARGLKNPLYAINAADVNEDLFGNLVPCPFQQPDGLAFLVAQTGEKTSTLKRAQHMVSMESSSALIEPAKKHLKLGYSVEQQAIFRNDVSCVLEFDGASKGNPGKSGAGVILRAEDGSVICRVREGLGAVTNNVAEYRALILGMKYALKKGFQKIRVQGDSKLVCNQVQDLWRARHENMAGLCKEAKELKDMFLSFEIRHVKREFNADADAQANLAVDLPTGEIHEESGLRFSDSGA</sequence>
<dbReference type="CDD" id="cd09279">
    <property type="entry name" value="RNase_HI_like"/>
    <property type="match status" value="1"/>
</dbReference>
<dbReference type="SUPFAM" id="SSF55658">
    <property type="entry name" value="L9 N-domain-like"/>
    <property type="match status" value="1"/>
</dbReference>
<evidence type="ECO:0000313" key="3">
    <source>
        <dbReference type="RefSeq" id="XP_020091362.1"/>
    </source>
</evidence>
<evidence type="ECO:0000259" key="1">
    <source>
        <dbReference type="PROSITE" id="PS50879"/>
    </source>
</evidence>
<dbReference type="InterPro" id="IPR011320">
    <property type="entry name" value="RNase_H1_N"/>
</dbReference>
<dbReference type="Pfam" id="PF01693">
    <property type="entry name" value="Cauli_VI"/>
    <property type="match status" value="1"/>
</dbReference>
<organism evidence="3">
    <name type="scientific">Ananas comosus</name>
    <name type="common">Pineapple</name>
    <name type="synonym">Ananas ananas</name>
    <dbReference type="NCBI Taxonomy" id="4615"/>
    <lineage>
        <taxon>Eukaryota</taxon>
        <taxon>Viridiplantae</taxon>
        <taxon>Streptophyta</taxon>
        <taxon>Embryophyta</taxon>
        <taxon>Tracheophyta</taxon>
        <taxon>Spermatophyta</taxon>
        <taxon>Magnoliopsida</taxon>
        <taxon>Liliopsida</taxon>
        <taxon>Poales</taxon>
        <taxon>Bromeliaceae</taxon>
        <taxon>Bromelioideae</taxon>
        <taxon>Ananas</taxon>
    </lineage>
</organism>
<dbReference type="InterPro" id="IPR036397">
    <property type="entry name" value="RNaseH_sf"/>
</dbReference>
<dbReference type="InterPro" id="IPR037056">
    <property type="entry name" value="RNase_H1_N_sf"/>
</dbReference>
<dbReference type="RefSeq" id="XP_020091363.1">
    <property type="nucleotide sequence ID" value="XM_020235774.1"/>
</dbReference>
<dbReference type="Proteomes" id="UP000515123">
    <property type="component" value="Linkage group 7"/>
</dbReference>
<dbReference type="FunFam" id="3.30.420.10:FF:000076">
    <property type="entry name" value="RBR-type E3 ubiquitin transferase"/>
    <property type="match status" value="1"/>
</dbReference>
<dbReference type="PROSITE" id="PS50879">
    <property type="entry name" value="RNASE_H_1"/>
    <property type="match status" value="1"/>
</dbReference>
<keyword evidence="2" id="KW-1185">Reference proteome</keyword>
<evidence type="ECO:0000313" key="4">
    <source>
        <dbReference type="RefSeq" id="XP_020091363.1"/>
    </source>
</evidence>
<reference evidence="2" key="1">
    <citation type="journal article" date="2015" name="Nat. Genet.">
        <title>The pineapple genome and the evolution of CAM photosynthesis.</title>
        <authorList>
            <person name="Ming R."/>
            <person name="VanBuren R."/>
            <person name="Wai C.M."/>
            <person name="Tang H."/>
            <person name="Schatz M.C."/>
            <person name="Bowers J.E."/>
            <person name="Lyons E."/>
            <person name="Wang M.L."/>
            <person name="Chen J."/>
            <person name="Biggers E."/>
            <person name="Zhang J."/>
            <person name="Huang L."/>
            <person name="Zhang L."/>
            <person name="Miao W."/>
            <person name="Zhang J."/>
            <person name="Ye Z."/>
            <person name="Miao C."/>
            <person name="Lin Z."/>
            <person name="Wang H."/>
            <person name="Zhou H."/>
            <person name="Yim W.C."/>
            <person name="Priest H.D."/>
            <person name="Zheng C."/>
            <person name="Woodhouse M."/>
            <person name="Edger P.P."/>
            <person name="Guyot R."/>
            <person name="Guo H.B."/>
            <person name="Guo H."/>
            <person name="Zheng G."/>
            <person name="Singh R."/>
            <person name="Sharma A."/>
            <person name="Min X."/>
            <person name="Zheng Y."/>
            <person name="Lee H."/>
            <person name="Gurtowski J."/>
            <person name="Sedlazeck F.J."/>
            <person name="Harkess A."/>
            <person name="McKain M.R."/>
            <person name="Liao Z."/>
            <person name="Fang J."/>
            <person name="Liu J."/>
            <person name="Zhang X."/>
            <person name="Zhang Q."/>
            <person name="Hu W."/>
            <person name="Qin Y."/>
            <person name="Wang K."/>
            <person name="Chen L.Y."/>
            <person name="Shirley N."/>
            <person name="Lin Y.R."/>
            <person name="Liu L.Y."/>
            <person name="Hernandez A.G."/>
            <person name="Wright C.L."/>
            <person name="Bulone V."/>
            <person name="Tuskan G.A."/>
            <person name="Heath K."/>
            <person name="Zee F."/>
            <person name="Moore P.H."/>
            <person name="Sunkar R."/>
            <person name="Leebens-Mack J.H."/>
            <person name="Mockler T."/>
            <person name="Bennetzen J.L."/>
            <person name="Freeling M."/>
            <person name="Sankoff D."/>
            <person name="Paterson A.H."/>
            <person name="Zhu X."/>
            <person name="Yang X."/>
            <person name="Smith J.A."/>
            <person name="Cushman J.C."/>
            <person name="Paull R.E."/>
            <person name="Yu Q."/>
        </authorList>
    </citation>
    <scope>NUCLEOTIDE SEQUENCE [LARGE SCALE GENOMIC DNA]</scope>
    <source>
        <strain evidence="2">cv. F153</strain>
    </source>
</reference>
<dbReference type="OrthoDB" id="2016287at2759"/>
<protein>
    <submittedName>
        <fullName evidence="3 4">Uncharacterized protein LOC109712289 isoform X1</fullName>
    </submittedName>
</protein>
<dbReference type="SUPFAM" id="SSF53098">
    <property type="entry name" value="Ribonuclease H-like"/>
    <property type="match status" value="1"/>
</dbReference>
<dbReference type="PANTHER" id="PTHR46387">
    <property type="entry name" value="POLYNUCLEOTIDYL TRANSFERASE, RIBONUCLEASE H-LIKE SUPERFAMILY PROTEIN"/>
    <property type="match status" value="1"/>
</dbReference>
<dbReference type="InterPro" id="IPR002156">
    <property type="entry name" value="RNaseH_domain"/>
</dbReference>
<evidence type="ECO:0000313" key="2">
    <source>
        <dbReference type="Proteomes" id="UP000515123"/>
    </source>
</evidence>
<accession>A0A6P5F6W8</accession>
<dbReference type="RefSeq" id="XP_020091362.1">
    <property type="nucleotide sequence ID" value="XM_020235773.1"/>
</dbReference>
<dbReference type="InterPro" id="IPR012337">
    <property type="entry name" value="RNaseH-like_sf"/>
</dbReference>